<dbReference type="EMBL" id="LGYO01000020">
    <property type="protein sequence ID" value="KNZ42082.1"/>
    <property type="molecule type" value="Genomic_DNA"/>
</dbReference>
<comment type="caution">
    <text evidence="1">The sequence shown here is derived from an EMBL/GenBank/DDBJ whole genome shotgun (WGS) entry which is preliminary data.</text>
</comment>
<proteinExistence type="predicted"/>
<name>A0A0L6U159_9FIRM</name>
<dbReference type="OrthoDB" id="258610at2"/>
<gene>
    <name evidence="1" type="ORF">AKG39_08610</name>
</gene>
<accession>A0A0L6U159</accession>
<sequence>MKHGYLTLDMEDGFDNGRVHKVDVETFKNEIANAKAILAKVGRCSHLTYYSACFPKANNNYSYNRCFIKFRS</sequence>
<dbReference type="RefSeq" id="WP_050739984.1">
    <property type="nucleotide sequence ID" value="NZ_LGYO01000020.1"/>
</dbReference>
<dbReference type="Proteomes" id="UP000036873">
    <property type="component" value="Unassembled WGS sequence"/>
</dbReference>
<reference evidence="2" key="1">
    <citation type="submission" date="2015-07" db="EMBL/GenBank/DDBJ databases">
        <title>Draft genome sequence of Acetobacterium bakii DSM 8293, a potential psychrophilic chemical producer through syngas fermentation.</title>
        <authorList>
            <person name="Song Y."/>
            <person name="Hwang S."/>
            <person name="Cho B.-K."/>
        </authorList>
    </citation>
    <scope>NUCLEOTIDE SEQUENCE [LARGE SCALE GENOMIC DNA]</scope>
    <source>
        <strain evidence="2">DSM 8239</strain>
    </source>
</reference>
<keyword evidence="2" id="KW-1185">Reference proteome</keyword>
<evidence type="ECO:0000313" key="1">
    <source>
        <dbReference type="EMBL" id="KNZ42082.1"/>
    </source>
</evidence>
<dbReference type="AlphaFoldDB" id="A0A0L6U159"/>
<organism evidence="1 2">
    <name type="scientific">Acetobacterium bakii</name>
    <dbReference type="NCBI Taxonomy" id="52689"/>
    <lineage>
        <taxon>Bacteria</taxon>
        <taxon>Bacillati</taxon>
        <taxon>Bacillota</taxon>
        <taxon>Clostridia</taxon>
        <taxon>Eubacteriales</taxon>
        <taxon>Eubacteriaceae</taxon>
        <taxon>Acetobacterium</taxon>
    </lineage>
</organism>
<protein>
    <submittedName>
        <fullName evidence="1">Uncharacterized protein</fullName>
    </submittedName>
</protein>
<evidence type="ECO:0000313" key="2">
    <source>
        <dbReference type="Proteomes" id="UP000036873"/>
    </source>
</evidence>